<dbReference type="AlphaFoldDB" id="A0A931PXA2"/>
<protein>
    <submittedName>
        <fullName evidence="2">Uncharacterized protein</fullName>
    </submittedName>
</protein>
<dbReference type="EMBL" id="JACOSL010000064">
    <property type="protein sequence ID" value="MBI1757516.1"/>
    <property type="molecule type" value="Genomic_DNA"/>
</dbReference>
<feature type="transmembrane region" description="Helical" evidence="1">
    <location>
        <begin position="73"/>
        <end position="91"/>
    </location>
</feature>
<dbReference type="Proteomes" id="UP000727962">
    <property type="component" value="Unassembled WGS sequence"/>
</dbReference>
<gene>
    <name evidence="2" type="ORF">HYR64_10465</name>
</gene>
<feature type="transmembrane region" description="Helical" evidence="1">
    <location>
        <begin position="127"/>
        <end position="149"/>
    </location>
</feature>
<evidence type="ECO:0000313" key="3">
    <source>
        <dbReference type="Proteomes" id="UP000727962"/>
    </source>
</evidence>
<reference evidence="2" key="1">
    <citation type="submission" date="2020-07" db="EMBL/GenBank/DDBJ databases">
        <title>Huge and variable diversity of episymbiotic CPR bacteria and DPANN archaea in groundwater ecosystems.</title>
        <authorList>
            <person name="He C.Y."/>
            <person name="Keren R."/>
            <person name="Whittaker M."/>
            <person name="Farag I.F."/>
            <person name="Doudna J."/>
            <person name="Cate J.H.D."/>
            <person name="Banfield J.F."/>
        </authorList>
    </citation>
    <scope>NUCLEOTIDE SEQUENCE</scope>
    <source>
        <strain evidence="2">NC_groundwater_17_Pr7_B-0.1um_64_12</strain>
    </source>
</reference>
<feature type="transmembrane region" description="Helical" evidence="1">
    <location>
        <begin position="98"/>
        <end position="121"/>
    </location>
</feature>
<keyword evidence="1" id="KW-0812">Transmembrane</keyword>
<sequence>MAQCQFCGATLAGSKPKSGGGVLIMDSSKRSFVTWKERVYVALACAVSVFGTYQMLIGLGVLPGPFTWKGGPILIGLMGGSHLVVGIGTLWQEVWAQFLMKCLAVMQAIPYGLFGLMMLGSEDAPNSVLYGSVGLIMSAVFTASVYFVLAVGE</sequence>
<name>A0A931PXA2_FIMGI</name>
<evidence type="ECO:0000313" key="2">
    <source>
        <dbReference type="EMBL" id="MBI1757516.1"/>
    </source>
</evidence>
<proteinExistence type="predicted"/>
<organism evidence="2 3">
    <name type="scientific">Fimbriimonas ginsengisoli</name>
    <dbReference type="NCBI Taxonomy" id="1005039"/>
    <lineage>
        <taxon>Bacteria</taxon>
        <taxon>Bacillati</taxon>
        <taxon>Armatimonadota</taxon>
        <taxon>Fimbriimonadia</taxon>
        <taxon>Fimbriimonadales</taxon>
        <taxon>Fimbriimonadaceae</taxon>
        <taxon>Fimbriimonas</taxon>
    </lineage>
</organism>
<accession>A0A931PXA2</accession>
<keyword evidence="1" id="KW-1133">Transmembrane helix</keyword>
<feature type="transmembrane region" description="Helical" evidence="1">
    <location>
        <begin position="39"/>
        <end position="61"/>
    </location>
</feature>
<keyword evidence="1" id="KW-0472">Membrane</keyword>
<evidence type="ECO:0000256" key="1">
    <source>
        <dbReference type="SAM" id="Phobius"/>
    </source>
</evidence>
<comment type="caution">
    <text evidence="2">The sequence shown here is derived from an EMBL/GenBank/DDBJ whole genome shotgun (WGS) entry which is preliminary data.</text>
</comment>